<feature type="compositionally biased region" description="Polar residues" evidence="1">
    <location>
        <begin position="960"/>
        <end position="970"/>
    </location>
</feature>
<feature type="region of interest" description="Disordered" evidence="1">
    <location>
        <begin position="508"/>
        <end position="543"/>
    </location>
</feature>
<reference evidence="2" key="1">
    <citation type="submission" date="2022-12" db="EMBL/GenBank/DDBJ databases">
        <title>Genome assemblies of Blomia tropicalis.</title>
        <authorList>
            <person name="Cui Y."/>
        </authorList>
    </citation>
    <scope>NUCLEOTIDE SEQUENCE</scope>
    <source>
        <tissue evidence="2">Adult mites</tissue>
    </source>
</reference>
<dbReference type="EMBL" id="JAPWDV010000003">
    <property type="protein sequence ID" value="KAJ6217061.1"/>
    <property type="molecule type" value="Genomic_DNA"/>
</dbReference>
<feature type="compositionally biased region" description="Polar residues" evidence="1">
    <location>
        <begin position="556"/>
        <end position="567"/>
    </location>
</feature>
<gene>
    <name evidence="2" type="ORF">RDWZM_008218</name>
</gene>
<feature type="compositionally biased region" description="Low complexity" evidence="1">
    <location>
        <begin position="621"/>
        <end position="633"/>
    </location>
</feature>
<feature type="compositionally biased region" description="Polar residues" evidence="1">
    <location>
        <begin position="634"/>
        <end position="645"/>
    </location>
</feature>
<feature type="region of interest" description="Disordered" evidence="1">
    <location>
        <begin position="1123"/>
        <end position="1160"/>
    </location>
</feature>
<feature type="compositionally biased region" description="Polar residues" evidence="1">
    <location>
        <begin position="1210"/>
        <end position="1220"/>
    </location>
</feature>
<sequence length="1220" mass="136130">MPSLARQKTSSDSASDNAALIEDNQLLLNDCLEPNLNLDHSTKQFHIDNPTDYLLSNSTLSSNQPFSTIFSDSDVIGDDTLIENHSPKYSKIYTTQVESEHDFCFEFDTDTELEDISNNMASTANAPPPPPPLPGTNGALSMPNWRQHPHPVRESAPSEEQIKKQQYAHLPDKLLNTMNKDKKPFTYTPQGIGDKGVLDLSEIRSPKMKKRLIANLHSGEEECFSTDDESSRPGSSCSKQTQPVVKNLNQQPYACVLPPLDSVKLRPVSPNMPSTKKERRQDVESRSKICTNQPESETNLQPTPLPVISHVSAPHYQMPPSSNPQPQPQQQQQQKQFVPQTHIDPNQLMTEASTAVQSARNIFGFVPNHSETTFDPKCDSNNNPTTINASINETICEQADSFPSSASSNVTSIMPQHQHQNVAPSSVPPVSAPTLAPSYESVTPTQMPVMVKSVEQDESGPTPLPSHQQTYMDNVNNCQKSEATEETEEDVRNMINRIESDLNEMRLKEHVQSSHHQQQQPPPPEQQIAHQQACELSPQSPRLTSTTLAHSEEYPGSSSGPRLNNVPQTTLSSMYQQSYQTPSQQYDGSHNARSDILKQLLDDGLQDAIDSFEAISRETTNSSSSHYPQQSNSAYQTSLDSNSYEVPSPRKVAPPVPSKPARNSNPYGPVDGRVSCPPEYSPVNYDGGYGSSFRCISPSMEILKNVQSSSYQHNQRARPFYRANNGGMVDLSQPSPAPMAQNIERTSSVQSEFQPKREKMVYTNQIAPPDPNVVRGPPNPLVNTLNPPETEDEERIMPVQQQIARREQFAVRQFQRKQKTTKNFVNNCANTSSRPTMPQYERENLAGPRSYNNSESERQYLPELGMFSQLPPKGNNMEMESPTSPKMYYGSLPRKVQLNNRGQLQDLNHSQFATLPKSYVNKEEGRQFLPKVGMYSQLPPKVQQKNNLNELPQLNEMNESESLNHQTNNLGHPYSDKESGRELNLSTGMYSQLPPKSMTNESQMPSTSLNQTVNGRLQEKSDAREYLPSSGMFSQLPSKSSMQLQNSQIGHNDHVHSYGQSNGKPYVDKEEGRSYISSAKMFSQLPPGEKRQQSLPPVNRGSVELWTPPPTPPLAPVVNRPEYAQQKSKLSLQQIRRLPPSERPVEPTPSKYTGSHIPSRSFRLLQLITGEDIENQYADTPTQNILPPRPASSLASFGRPQNPPPPPPTQISNSDYGTDF</sequence>
<feature type="compositionally biased region" description="Polar residues" evidence="1">
    <location>
        <begin position="1125"/>
        <end position="1134"/>
    </location>
</feature>
<keyword evidence="3" id="KW-1185">Reference proteome</keyword>
<dbReference type="Proteomes" id="UP001142055">
    <property type="component" value="Chromosome 3"/>
</dbReference>
<feature type="region of interest" description="Disordered" evidence="1">
    <location>
        <begin position="119"/>
        <end position="161"/>
    </location>
</feature>
<evidence type="ECO:0000313" key="2">
    <source>
        <dbReference type="EMBL" id="KAJ6217061.1"/>
    </source>
</evidence>
<feature type="region of interest" description="Disordered" evidence="1">
    <location>
        <begin position="548"/>
        <end position="567"/>
    </location>
</feature>
<feature type="region of interest" description="Disordered" evidence="1">
    <location>
        <begin position="221"/>
        <end position="242"/>
    </location>
</feature>
<name>A0A9Q0RL75_BLOTA</name>
<feature type="region of interest" description="Disordered" evidence="1">
    <location>
        <begin position="619"/>
        <end position="673"/>
    </location>
</feature>
<evidence type="ECO:0000256" key="1">
    <source>
        <dbReference type="SAM" id="MobiDB-lite"/>
    </source>
</evidence>
<accession>A0A9Q0RL75</accession>
<feature type="region of interest" description="Disordered" evidence="1">
    <location>
        <begin position="263"/>
        <end position="338"/>
    </location>
</feature>
<comment type="caution">
    <text evidence="2">The sequence shown here is derived from an EMBL/GenBank/DDBJ whole genome shotgun (WGS) entry which is preliminary data.</text>
</comment>
<protein>
    <submittedName>
        <fullName evidence="2">Uncharacterized protein</fullName>
    </submittedName>
</protein>
<feature type="compositionally biased region" description="Low complexity" evidence="1">
    <location>
        <begin position="328"/>
        <end position="338"/>
    </location>
</feature>
<dbReference type="AlphaFoldDB" id="A0A9Q0RL75"/>
<evidence type="ECO:0000313" key="3">
    <source>
        <dbReference type="Proteomes" id="UP001142055"/>
    </source>
</evidence>
<feature type="region of interest" description="Disordered" evidence="1">
    <location>
        <begin position="418"/>
        <end position="444"/>
    </location>
</feature>
<organism evidence="2 3">
    <name type="scientific">Blomia tropicalis</name>
    <name type="common">Mite</name>
    <dbReference type="NCBI Taxonomy" id="40697"/>
    <lineage>
        <taxon>Eukaryota</taxon>
        <taxon>Metazoa</taxon>
        <taxon>Ecdysozoa</taxon>
        <taxon>Arthropoda</taxon>
        <taxon>Chelicerata</taxon>
        <taxon>Arachnida</taxon>
        <taxon>Acari</taxon>
        <taxon>Acariformes</taxon>
        <taxon>Sarcoptiformes</taxon>
        <taxon>Astigmata</taxon>
        <taxon>Glycyphagoidea</taxon>
        <taxon>Echimyopodidae</taxon>
        <taxon>Blomia</taxon>
    </lineage>
</organism>
<feature type="region of interest" description="Disordered" evidence="1">
    <location>
        <begin position="1173"/>
        <end position="1220"/>
    </location>
</feature>
<feature type="compositionally biased region" description="Polar residues" evidence="1">
    <location>
        <begin position="232"/>
        <end position="242"/>
    </location>
</feature>
<dbReference type="OMA" id="VNNCANT"/>
<feature type="region of interest" description="Disordered" evidence="1">
    <location>
        <begin position="960"/>
        <end position="981"/>
    </location>
</feature>
<feature type="compositionally biased region" description="Basic and acidic residues" evidence="1">
    <location>
        <begin position="275"/>
        <end position="287"/>
    </location>
</feature>
<feature type="compositionally biased region" description="Polar residues" evidence="1">
    <location>
        <begin position="288"/>
        <end position="302"/>
    </location>
</feature>
<proteinExistence type="predicted"/>